<dbReference type="Pfam" id="PF00296">
    <property type="entry name" value="Bac_luciferase"/>
    <property type="match status" value="1"/>
</dbReference>
<dbReference type="InterPro" id="IPR019923">
    <property type="entry name" value="Lucif-like_OxRdtase_MSMEG_2516"/>
</dbReference>
<keyword evidence="4" id="KW-0503">Monooxygenase</keyword>
<sequence>MTTIRPFHFSVVAERAASRREWLAKAQRAQDLGYTTFLVPDHLNYEIDPAVSLMAVADATSLRIGSHVFCNDFRHPLLLARQAANLDLFSEGRFQLGLGCGYFAKEYQQAGIPFDPVGIRISRFEEAIRLIKAYFHQEEVTFTGNYYRVDGTKAAIKAVQTPHPPIYIGGGGKRMLSIAAREADIIGLVARNTPEGLDWASGLPDANREKLKWVRQAAGERFDLIEFSTTIFIAAVTDHPEPVAQQIGNRIGLTGGQALDCMQILIGTTDQISDELQKRRELFGINCIEIVEAHMETLAPVVSRLAGK</sequence>
<comment type="caution">
    <text evidence="6">The sequence shown here is derived from an EMBL/GenBank/DDBJ whole genome shotgun (WGS) entry which is preliminary data.</text>
</comment>
<dbReference type="InterPro" id="IPR036661">
    <property type="entry name" value="Luciferase-like_sf"/>
</dbReference>
<feature type="domain" description="Luciferase-like" evidence="5">
    <location>
        <begin position="17"/>
        <end position="198"/>
    </location>
</feature>
<proteinExistence type="predicted"/>
<dbReference type="EMBL" id="BIFQ01000002">
    <property type="protein sequence ID" value="GCE09928.1"/>
    <property type="molecule type" value="Genomic_DNA"/>
</dbReference>
<reference evidence="7" key="1">
    <citation type="submission" date="2018-12" db="EMBL/GenBank/DDBJ databases">
        <title>Tengunoibacter tsumagoiensis gen. nov., sp. nov., Dictyobacter kobayashii sp. nov., D. alpinus sp. nov., and D. joshuensis sp. nov. and description of Dictyobacteraceae fam. nov. within the order Ktedonobacterales isolated from Tengu-no-mugimeshi.</title>
        <authorList>
            <person name="Wang C.M."/>
            <person name="Zheng Y."/>
            <person name="Sakai Y."/>
            <person name="Toyoda A."/>
            <person name="Minakuchi Y."/>
            <person name="Abe K."/>
            <person name="Yokota A."/>
            <person name="Yabe S."/>
        </authorList>
    </citation>
    <scope>NUCLEOTIDE SEQUENCE [LARGE SCALE GENOMIC DNA]</scope>
    <source>
        <strain evidence="7">S-27</strain>
    </source>
</reference>
<dbReference type="SUPFAM" id="SSF51679">
    <property type="entry name" value="Bacterial luciferase-like"/>
    <property type="match status" value="1"/>
</dbReference>
<dbReference type="OrthoDB" id="4288123at2"/>
<name>A0A401ZSN3_9CHLR</name>
<dbReference type="InterPro" id="IPR011251">
    <property type="entry name" value="Luciferase-like_dom"/>
</dbReference>
<keyword evidence="2" id="KW-0288">FMN</keyword>
<keyword evidence="3" id="KW-0560">Oxidoreductase</keyword>
<gene>
    <name evidence="6" type="ORF">KDAU_72570</name>
</gene>
<evidence type="ECO:0000313" key="6">
    <source>
        <dbReference type="EMBL" id="GCE09928.1"/>
    </source>
</evidence>
<evidence type="ECO:0000313" key="7">
    <source>
        <dbReference type="Proteomes" id="UP000287224"/>
    </source>
</evidence>
<dbReference type="PANTHER" id="PTHR42847">
    <property type="entry name" value="ALKANESULFONATE MONOOXYGENASE"/>
    <property type="match status" value="1"/>
</dbReference>
<dbReference type="GO" id="GO:0046306">
    <property type="term" value="P:alkanesulfonate catabolic process"/>
    <property type="evidence" value="ECO:0007669"/>
    <property type="project" value="TreeGrafter"/>
</dbReference>
<dbReference type="Gene3D" id="3.20.20.30">
    <property type="entry name" value="Luciferase-like domain"/>
    <property type="match status" value="1"/>
</dbReference>
<evidence type="ECO:0000256" key="2">
    <source>
        <dbReference type="ARBA" id="ARBA00022643"/>
    </source>
</evidence>
<dbReference type="GO" id="GO:0008726">
    <property type="term" value="F:alkanesulfonate monooxygenase activity"/>
    <property type="evidence" value="ECO:0007669"/>
    <property type="project" value="TreeGrafter"/>
</dbReference>
<dbReference type="PANTHER" id="PTHR42847:SF4">
    <property type="entry name" value="ALKANESULFONATE MONOOXYGENASE-RELATED"/>
    <property type="match status" value="1"/>
</dbReference>
<keyword evidence="1" id="KW-0285">Flavoprotein</keyword>
<evidence type="ECO:0000259" key="5">
    <source>
        <dbReference type="Pfam" id="PF00296"/>
    </source>
</evidence>
<evidence type="ECO:0000256" key="4">
    <source>
        <dbReference type="ARBA" id="ARBA00023033"/>
    </source>
</evidence>
<evidence type="ECO:0000256" key="3">
    <source>
        <dbReference type="ARBA" id="ARBA00023002"/>
    </source>
</evidence>
<keyword evidence="7" id="KW-1185">Reference proteome</keyword>
<evidence type="ECO:0000256" key="1">
    <source>
        <dbReference type="ARBA" id="ARBA00022630"/>
    </source>
</evidence>
<dbReference type="NCBIfam" id="TIGR03621">
    <property type="entry name" value="F420_MSMEG_2516"/>
    <property type="match status" value="1"/>
</dbReference>
<dbReference type="RefSeq" id="WP_126602801.1">
    <property type="nucleotide sequence ID" value="NZ_BIFQ01000002.1"/>
</dbReference>
<organism evidence="6 7">
    <name type="scientific">Dictyobacter aurantiacus</name>
    <dbReference type="NCBI Taxonomy" id="1936993"/>
    <lineage>
        <taxon>Bacteria</taxon>
        <taxon>Bacillati</taxon>
        <taxon>Chloroflexota</taxon>
        <taxon>Ktedonobacteria</taxon>
        <taxon>Ktedonobacterales</taxon>
        <taxon>Dictyobacteraceae</taxon>
        <taxon>Dictyobacter</taxon>
    </lineage>
</organism>
<dbReference type="Proteomes" id="UP000287224">
    <property type="component" value="Unassembled WGS sequence"/>
</dbReference>
<dbReference type="InterPro" id="IPR050172">
    <property type="entry name" value="SsuD_RutA_monooxygenase"/>
</dbReference>
<dbReference type="AlphaFoldDB" id="A0A401ZSN3"/>
<accession>A0A401ZSN3</accession>
<protein>
    <submittedName>
        <fullName evidence="6">LLM class F420-dependent oxidoreductase</fullName>
    </submittedName>
</protein>